<feature type="domain" description="Major facilitator superfamily (MFS) profile" evidence="7">
    <location>
        <begin position="240"/>
        <end position="431"/>
    </location>
</feature>
<feature type="transmembrane region" description="Helical" evidence="6">
    <location>
        <begin position="396"/>
        <end position="415"/>
    </location>
</feature>
<feature type="transmembrane region" description="Helical" evidence="6">
    <location>
        <begin position="179"/>
        <end position="201"/>
    </location>
</feature>
<dbReference type="Pfam" id="PF11700">
    <property type="entry name" value="ATG22"/>
    <property type="match status" value="1"/>
</dbReference>
<evidence type="ECO:0000313" key="8">
    <source>
        <dbReference type="EMBL" id="PVZ09521.1"/>
    </source>
</evidence>
<feature type="transmembrane region" description="Helical" evidence="6">
    <location>
        <begin position="241"/>
        <end position="265"/>
    </location>
</feature>
<keyword evidence="4 6" id="KW-1133">Transmembrane helix</keyword>
<feature type="transmembrane region" description="Helical" evidence="6">
    <location>
        <begin position="331"/>
        <end position="353"/>
    </location>
</feature>
<dbReference type="Proteomes" id="UP000245639">
    <property type="component" value="Unassembled WGS sequence"/>
</dbReference>
<evidence type="ECO:0000256" key="1">
    <source>
        <dbReference type="ARBA" id="ARBA00004651"/>
    </source>
</evidence>
<dbReference type="AlphaFoldDB" id="A0A2U1FBF1"/>
<feature type="transmembrane region" description="Helical" evidence="6">
    <location>
        <begin position="277"/>
        <end position="295"/>
    </location>
</feature>
<dbReference type="EMBL" id="QEKW01000006">
    <property type="protein sequence ID" value="PVZ09521.1"/>
    <property type="molecule type" value="Genomic_DNA"/>
</dbReference>
<feature type="transmembrane region" description="Helical" evidence="6">
    <location>
        <begin position="145"/>
        <end position="167"/>
    </location>
</feature>
<protein>
    <submittedName>
        <fullName evidence="8">UMF1 family MFS transporter</fullName>
    </submittedName>
</protein>
<feature type="transmembrane region" description="Helical" evidence="6">
    <location>
        <begin position="307"/>
        <end position="325"/>
    </location>
</feature>
<dbReference type="GO" id="GO:0022857">
    <property type="term" value="F:transmembrane transporter activity"/>
    <property type="evidence" value="ECO:0007669"/>
    <property type="project" value="InterPro"/>
</dbReference>
<accession>A0A2U1FBF1</accession>
<dbReference type="GO" id="GO:0005886">
    <property type="term" value="C:plasma membrane"/>
    <property type="evidence" value="ECO:0007669"/>
    <property type="project" value="UniProtKB-SubCell"/>
</dbReference>
<evidence type="ECO:0000256" key="5">
    <source>
        <dbReference type="ARBA" id="ARBA00023136"/>
    </source>
</evidence>
<feature type="transmembrane region" description="Helical" evidence="6">
    <location>
        <begin position="12"/>
        <end position="33"/>
    </location>
</feature>
<dbReference type="Gene3D" id="1.20.1250.20">
    <property type="entry name" value="MFS general substrate transporter like domains"/>
    <property type="match status" value="1"/>
</dbReference>
<organism evidence="8 9">
    <name type="scientific">Actinomycetospora cinnamomea</name>
    <dbReference type="NCBI Taxonomy" id="663609"/>
    <lineage>
        <taxon>Bacteria</taxon>
        <taxon>Bacillati</taxon>
        <taxon>Actinomycetota</taxon>
        <taxon>Actinomycetes</taxon>
        <taxon>Pseudonocardiales</taxon>
        <taxon>Pseudonocardiaceae</taxon>
        <taxon>Actinomycetospora</taxon>
    </lineage>
</organism>
<evidence type="ECO:0000259" key="7">
    <source>
        <dbReference type="PROSITE" id="PS50850"/>
    </source>
</evidence>
<feature type="transmembrane region" description="Helical" evidence="6">
    <location>
        <begin position="365"/>
        <end position="390"/>
    </location>
</feature>
<dbReference type="InterPro" id="IPR024671">
    <property type="entry name" value="Atg22-like"/>
</dbReference>
<evidence type="ECO:0000256" key="2">
    <source>
        <dbReference type="ARBA" id="ARBA00022448"/>
    </source>
</evidence>
<feature type="transmembrane region" description="Helical" evidence="6">
    <location>
        <begin position="45"/>
        <end position="65"/>
    </location>
</feature>
<feature type="transmembrane region" description="Helical" evidence="6">
    <location>
        <begin position="81"/>
        <end position="99"/>
    </location>
</feature>
<dbReference type="PANTHER" id="PTHR23519">
    <property type="entry name" value="AUTOPHAGY-RELATED PROTEIN 22"/>
    <property type="match status" value="1"/>
</dbReference>
<name>A0A2U1FBF1_9PSEU</name>
<dbReference type="InterPro" id="IPR050495">
    <property type="entry name" value="ATG22/LtaA_families"/>
</dbReference>
<comment type="subcellular location">
    <subcellularLocation>
        <location evidence="1">Cell membrane</location>
        <topology evidence="1">Multi-pass membrane protein</topology>
    </subcellularLocation>
</comment>
<dbReference type="SUPFAM" id="SSF103473">
    <property type="entry name" value="MFS general substrate transporter"/>
    <property type="match status" value="1"/>
</dbReference>
<keyword evidence="3 6" id="KW-0812">Transmembrane</keyword>
<dbReference type="PROSITE" id="PS50850">
    <property type="entry name" value="MFS"/>
    <property type="match status" value="1"/>
</dbReference>
<reference evidence="8 9" key="1">
    <citation type="submission" date="2018-04" db="EMBL/GenBank/DDBJ databases">
        <title>Genomic Encyclopedia of Type Strains, Phase IV (KMG-IV): sequencing the most valuable type-strain genomes for metagenomic binning, comparative biology and taxonomic classification.</title>
        <authorList>
            <person name="Goeker M."/>
        </authorList>
    </citation>
    <scope>NUCLEOTIDE SEQUENCE [LARGE SCALE GENOMIC DNA]</scope>
    <source>
        <strain evidence="8 9">DSM 45771</strain>
    </source>
</reference>
<evidence type="ECO:0000256" key="3">
    <source>
        <dbReference type="ARBA" id="ARBA00022692"/>
    </source>
</evidence>
<feature type="transmembrane region" description="Helical" evidence="6">
    <location>
        <begin position="105"/>
        <end position="124"/>
    </location>
</feature>
<keyword evidence="9" id="KW-1185">Reference proteome</keyword>
<dbReference type="InterPro" id="IPR036259">
    <property type="entry name" value="MFS_trans_sf"/>
</dbReference>
<sequence length="431" mass="45093">MRRPLLAWASWDWGVASFQAVITTFVFTVYLTGTVAVDEASGSSALATTIALSGVLVALVAPVWGQRSDAAGKEYGRQRRLGVLTAITVVATALMALVTPVPSSLLLGLVLLAVGTFAYELAQVEYNALIYRLAPPGRTGWVSGFGWAAGYVGGIVLLVVCFVLFLSDAPVFTFAEPGMSVRVIAVICAAWLAVFGLPVLFMRFPYPPPPGDEDAARVSVLGSYRLLVQRLVRLYRDDRHLLGFLVSSAIYRDGLTAVFTFGGVLAAGTFGLSPGDVIIFAIVANVVSALGAVVGGRLDDHLGPKTVIVVCLAALVVTAAFMLFASGTTAFWIGGTFLSLFVGPAQACSRSYLARVVPPGREGELFGLYATTGRAVSFLAPAMFALSIAVFGAQRWGILGIGLVLLLGLVTFLPVRSVAGHAAAGEAAARV</sequence>
<evidence type="ECO:0000313" key="9">
    <source>
        <dbReference type="Proteomes" id="UP000245639"/>
    </source>
</evidence>
<evidence type="ECO:0000256" key="4">
    <source>
        <dbReference type="ARBA" id="ARBA00022989"/>
    </source>
</evidence>
<gene>
    <name evidence="8" type="ORF">C8D89_106185</name>
</gene>
<dbReference type="InterPro" id="IPR020846">
    <property type="entry name" value="MFS_dom"/>
</dbReference>
<evidence type="ECO:0000256" key="6">
    <source>
        <dbReference type="SAM" id="Phobius"/>
    </source>
</evidence>
<dbReference type="PANTHER" id="PTHR23519:SF1">
    <property type="entry name" value="AUTOPHAGY-RELATED PROTEIN 22"/>
    <property type="match status" value="1"/>
</dbReference>
<comment type="caution">
    <text evidence="8">The sequence shown here is derived from an EMBL/GenBank/DDBJ whole genome shotgun (WGS) entry which is preliminary data.</text>
</comment>
<keyword evidence="2" id="KW-0813">Transport</keyword>
<keyword evidence="5 6" id="KW-0472">Membrane</keyword>
<proteinExistence type="predicted"/>